<dbReference type="Gene3D" id="1.10.530.10">
    <property type="match status" value="1"/>
</dbReference>
<dbReference type="SUPFAM" id="SSF53955">
    <property type="entry name" value="Lysozyme-like"/>
    <property type="match status" value="1"/>
</dbReference>
<dbReference type="Pfam" id="PF00062">
    <property type="entry name" value="Lys"/>
    <property type="match status" value="1"/>
</dbReference>
<evidence type="ECO:0000256" key="4">
    <source>
        <dbReference type="ARBA" id="ARBA00022638"/>
    </source>
</evidence>
<dbReference type="PANTHER" id="PTHR11407">
    <property type="entry name" value="LYSOZYME C"/>
    <property type="match status" value="1"/>
</dbReference>
<dbReference type="SMART" id="SM00263">
    <property type="entry name" value="LYZ1"/>
    <property type="match status" value="1"/>
</dbReference>
<dbReference type="Ensembl" id="ENSACUT00000004860.1">
    <property type="protein sequence ID" value="ENSACUP00000004556.1"/>
    <property type="gene ID" value="ENSACUG00000003096.1"/>
</dbReference>
<dbReference type="GO" id="GO:0003796">
    <property type="term" value="F:lysozyme activity"/>
    <property type="evidence" value="ECO:0007669"/>
    <property type="project" value="UniProtKB-EC"/>
</dbReference>
<evidence type="ECO:0000313" key="9">
    <source>
        <dbReference type="Proteomes" id="UP000472269"/>
    </source>
</evidence>
<dbReference type="PROSITE" id="PS00128">
    <property type="entry name" value="GLYCOSYL_HYDROL_F22_1"/>
    <property type="match status" value="1"/>
</dbReference>
<feature type="signal peptide" evidence="6">
    <location>
        <begin position="1"/>
        <end position="21"/>
    </location>
</feature>
<gene>
    <name evidence="8" type="primary">LOC113477209</name>
</gene>
<evidence type="ECO:0000256" key="1">
    <source>
        <dbReference type="ARBA" id="ARBA00004613"/>
    </source>
</evidence>
<sequence length="109" mass="12052">WMSNCALLPIHILFLPFATKAKVFSQCKLSHMLQKEDTTGATASPTVSFTQSIKANGSANYDVFKISSQLWCTDDHSPLDNGCRVACRDMLSSNITDDIICAKRIVRNP</sequence>
<dbReference type="InterPro" id="IPR023346">
    <property type="entry name" value="Lysozyme-like_dom_sf"/>
</dbReference>
<reference evidence="8" key="2">
    <citation type="submission" date="2025-09" db="UniProtKB">
        <authorList>
            <consortium name="Ensembl"/>
        </authorList>
    </citation>
    <scope>IDENTIFICATION</scope>
</reference>
<proteinExistence type="predicted"/>
<evidence type="ECO:0000313" key="8">
    <source>
        <dbReference type="Ensembl" id="ENSACUP00000004556.1"/>
    </source>
</evidence>
<keyword evidence="5" id="KW-1015">Disulfide bond</keyword>
<dbReference type="GO" id="GO:0005576">
    <property type="term" value="C:extracellular region"/>
    <property type="evidence" value="ECO:0007669"/>
    <property type="project" value="UniProtKB-SubCell"/>
</dbReference>
<dbReference type="GO" id="GO:0042742">
    <property type="term" value="P:defense response to bacterium"/>
    <property type="evidence" value="ECO:0007669"/>
    <property type="project" value="UniProtKB-KW"/>
</dbReference>
<evidence type="ECO:0000256" key="6">
    <source>
        <dbReference type="SAM" id="SignalP"/>
    </source>
</evidence>
<evidence type="ECO:0000256" key="2">
    <source>
        <dbReference type="ARBA" id="ARBA00012732"/>
    </source>
</evidence>
<feature type="chain" id="PRO_5025678495" description="lysozyme" evidence="6">
    <location>
        <begin position="22"/>
        <end position="109"/>
    </location>
</feature>
<dbReference type="EC" id="3.2.1.17" evidence="2"/>
<evidence type="ECO:0000259" key="7">
    <source>
        <dbReference type="PROSITE" id="PS00128"/>
    </source>
</evidence>
<dbReference type="AlphaFoldDB" id="A0A663LYB1"/>
<keyword evidence="3" id="KW-0964">Secreted</keyword>
<dbReference type="InterPro" id="IPR019799">
    <property type="entry name" value="Glyco_hydro_22_CS"/>
</dbReference>
<keyword evidence="9" id="KW-1185">Reference proteome</keyword>
<comment type="subcellular location">
    <subcellularLocation>
        <location evidence="1">Secreted</location>
    </subcellularLocation>
</comment>
<dbReference type="GO" id="GO:0031640">
    <property type="term" value="P:killing of cells of another organism"/>
    <property type="evidence" value="ECO:0007669"/>
    <property type="project" value="UniProtKB-KW"/>
</dbReference>
<accession>A0A663LYB1</accession>
<protein>
    <recommendedName>
        <fullName evidence="2">lysozyme</fullName>
        <ecNumber evidence="2">3.2.1.17</ecNumber>
    </recommendedName>
</protein>
<reference evidence="8" key="1">
    <citation type="submission" date="2025-08" db="UniProtKB">
        <authorList>
            <consortium name="Ensembl"/>
        </authorList>
    </citation>
    <scope>IDENTIFICATION</scope>
</reference>
<evidence type="ECO:0000256" key="5">
    <source>
        <dbReference type="ARBA" id="ARBA00023157"/>
    </source>
</evidence>
<evidence type="ECO:0000256" key="3">
    <source>
        <dbReference type="ARBA" id="ARBA00022525"/>
    </source>
</evidence>
<dbReference type="PANTHER" id="PTHR11407:SF63">
    <property type="entry name" value="LYSOZYME C"/>
    <property type="match status" value="1"/>
</dbReference>
<dbReference type="InterPro" id="IPR001916">
    <property type="entry name" value="Glyco_hydro_22"/>
</dbReference>
<organism evidence="8 9">
    <name type="scientific">Athene cunicularia</name>
    <name type="common">Burrowing owl</name>
    <name type="synonym">Speotyto cunicularia</name>
    <dbReference type="NCBI Taxonomy" id="194338"/>
    <lineage>
        <taxon>Eukaryota</taxon>
        <taxon>Metazoa</taxon>
        <taxon>Chordata</taxon>
        <taxon>Craniata</taxon>
        <taxon>Vertebrata</taxon>
        <taxon>Euteleostomi</taxon>
        <taxon>Archelosauria</taxon>
        <taxon>Archosauria</taxon>
        <taxon>Dinosauria</taxon>
        <taxon>Saurischia</taxon>
        <taxon>Theropoda</taxon>
        <taxon>Coelurosauria</taxon>
        <taxon>Aves</taxon>
        <taxon>Neognathae</taxon>
        <taxon>Neoaves</taxon>
        <taxon>Telluraves</taxon>
        <taxon>Strigiformes</taxon>
        <taxon>Strigidae</taxon>
        <taxon>Athene</taxon>
    </lineage>
</organism>
<name>A0A663LYB1_ATHCN</name>
<dbReference type="PROSITE" id="PS51348">
    <property type="entry name" value="GLYCOSYL_HYDROL_F22_2"/>
    <property type="match status" value="1"/>
</dbReference>
<keyword evidence="4" id="KW-0081">Bacteriolytic enzyme</keyword>
<feature type="domain" description="Glycosyl hydrolases family 22 (GH22)" evidence="7">
    <location>
        <begin position="83"/>
        <end position="101"/>
    </location>
</feature>
<keyword evidence="4" id="KW-0929">Antimicrobial</keyword>
<keyword evidence="6" id="KW-0732">Signal</keyword>
<dbReference type="Proteomes" id="UP000472269">
    <property type="component" value="Unplaced"/>
</dbReference>